<dbReference type="NCBIfam" id="NF003476">
    <property type="entry name" value="PRK05114.1"/>
    <property type="match status" value="1"/>
</dbReference>
<dbReference type="AlphaFoldDB" id="A0A2N5EG62"/>
<protein>
    <recommendedName>
        <fullName evidence="1">UPF0181 protein CYR55_01325</fullName>
    </recommendedName>
</protein>
<comment type="caution">
    <text evidence="3">The sequence shown here is derived from an EMBL/GenBank/DDBJ whole genome shotgun (WGS) entry which is preliminary data.</text>
</comment>
<feature type="region of interest" description="Disordered" evidence="2">
    <location>
        <begin position="1"/>
        <end position="21"/>
    </location>
</feature>
<feature type="compositionally biased region" description="Acidic residues" evidence="2">
    <location>
        <begin position="55"/>
        <end position="79"/>
    </location>
</feature>
<comment type="similarity">
    <text evidence="1">Belongs to the UPF0181 family.</text>
</comment>
<evidence type="ECO:0000313" key="4">
    <source>
        <dbReference type="Proteomes" id="UP000234240"/>
    </source>
</evidence>
<dbReference type="Proteomes" id="UP000234240">
    <property type="component" value="Unassembled WGS sequence"/>
</dbReference>
<name>A0A2N5EG62_9GAMM</name>
<dbReference type="InterPro" id="IPR005371">
    <property type="entry name" value="UPF0181"/>
</dbReference>
<evidence type="ECO:0000256" key="2">
    <source>
        <dbReference type="SAM" id="MobiDB-lite"/>
    </source>
</evidence>
<proteinExistence type="inferred from homology"/>
<gene>
    <name evidence="3" type="ORF">CYR55_01325</name>
</gene>
<keyword evidence="4" id="KW-1185">Reference proteome</keyword>
<dbReference type="EMBL" id="PJZF01000001">
    <property type="protein sequence ID" value="PLR41505.1"/>
    <property type="molecule type" value="Genomic_DNA"/>
</dbReference>
<accession>A0A2N5EG62</accession>
<reference evidence="3 4" key="1">
    <citation type="submission" date="2017-12" db="EMBL/GenBank/DDBJ databases">
        <title>Characterization of six clinical isolates of Enterochimera gen. nov., a novel genus of the Yersiniaciae family and the three species Enterochimera arupensis sp. nov., Enterochimera coloradensis sp. nov, and Enterochimera californica sp. nov.</title>
        <authorList>
            <person name="Rossi A."/>
            <person name="Fisher M."/>
        </authorList>
    </citation>
    <scope>NUCLEOTIDE SEQUENCE [LARGE SCALE GENOMIC DNA]</scope>
    <source>
        <strain evidence="4">2015-Iso6</strain>
    </source>
</reference>
<dbReference type="Pfam" id="PF03701">
    <property type="entry name" value="UPF0181"/>
    <property type="match status" value="1"/>
</dbReference>
<feature type="region of interest" description="Disordered" evidence="2">
    <location>
        <begin position="42"/>
        <end position="79"/>
    </location>
</feature>
<evidence type="ECO:0000313" key="3">
    <source>
        <dbReference type="EMBL" id="PLR41505.1"/>
    </source>
</evidence>
<dbReference type="RefSeq" id="WP_101814360.1">
    <property type="nucleotide sequence ID" value="NZ_PJZF01000001.1"/>
</dbReference>
<organism evidence="3 4">
    <name type="scientific">Chimaeribacter californicus</name>
    <dbReference type="NCBI Taxonomy" id="2060067"/>
    <lineage>
        <taxon>Bacteria</taxon>
        <taxon>Pseudomonadati</taxon>
        <taxon>Pseudomonadota</taxon>
        <taxon>Gammaproteobacteria</taxon>
        <taxon>Enterobacterales</taxon>
        <taxon>Yersiniaceae</taxon>
        <taxon>Chimaeribacter</taxon>
    </lineage>
</organism>
<sequence length="79" mass="8875">MQAGMPALSHQEQQQAAERIHQLMEEGMSSGQAIAMVAQEIRETHQGGQVAVRFDDEDDDADQQDAEHHDEDEEDDHGY</sequence>
<dbReference type="OrthoDB" id="6522084at2"/>
<evidence type="ECO:0000256" key="1">
    <source>
        <dbReference type="HAMAP-Rule" id="MF_00507"/>
    </source>
</evidence>
<dbReference type="HAMAP" id="MF_00507">
    <property type="entry name" value="UPF0181"/>
    <property type="match status" value="1"/>
</dbReference>